<keyword evidence="1" id="KW-0472">Membrane</keyword>
<dbReference type="EMBL" id="FNGW01000004">
    <property type="protein sequence ID" value="SDM00857.1"/>
    <property type="molecule type" value="Genomic_DNA"/>
</dbReference>
<dbReference type="Proteomes" id="UP000199068">
    <property type="component" value="Unassembled WGS sequence"/>
</dbReference>
<keyword evidence="4" id="KW-1185">Reference proteome</keyword>
<feature type="transmembrane region" description="Helical" evidence="1">
    <location>
        <begin position="9"/>
        <end position="26"/>
    </location>
</feature>
<dbReference type="STRING" id="1121325.SAMN04515677_104455"/>
<feature type="domain" description="Thioredoxin-like fold" evidence="2">
    <location>
        <begin position="37"/>
        <end position="187"/>
    </location>
</feature>
<evidence type="ECO:0000256" key="1">
    <source>
        <dbReference type="SAM" id="Phobius"/>
    </source>
</evidence>
<dbReference type="Gene3D" id="1.10.1200.90">
    <property type="entry name" value="DsbA-like domain"/>
    <property type="match status" value="1"/>
</dbReference>
<organism evidence="3 4">
    <name type="scientific">Romboutsia lituseburensis DSM 797</name>
    <dbReference type="NCBI Taxonomy" id="1121325"/>
    <lineage>
        <taxon>Bacteria</taxon>
        <taxon>Bacillati</taxon>
        <taxon>Bacillota</taxon>
        <taxon>Clostridia</taxon>
        <taxon>Peptostreptococcales</taxon>
        <taxon>Peptostreptococcaceae</taxon>
        <taxon>Romboutsia</taxon>
    </lineage>
</organism>
<accession>A0A1G9PRM1</accession>
<evidence type="ECO:0000313" key="3">
    <source>
        <dbReference type="EMBL" id="SDM00857.1"/>
    </source>
</evidence>
<dbReference type="RefSeq" id="WP_092725900.1">
    <property type="nucleotide sequence ID" value="NZ_FNGW01000004.1"/>
</dbReference>
<evidence type="ECO:0000259" key="2">
    <source>
        <dbReference type="Pfam" id="PF13462"/>
    </source>
</evidence>
<reference evidence="3 4" key="1">
    <citation type="submission" date="2016-10" db="EMBL/GenBank/DDBJ databases">
        <authorList>
            <person name="de Groot N.N."/>
        </authorList>
    </citation>
    <scope>NUCLEOTIDE SEQUENCE [LARGE SCALE GENOMIC DNA]</scope>
    <source>
        <strain evidence="3 4">DSM 797</strain>
    </source>
</reference>
<sequence>MDKKRGTKLFFFVAFVIIFISAYSIYSNTKDEIDIKNGIGYGNPNAKIKMVEYMSFQCIDCFELHENIGKTLTEKIKNGEIYYMVKHVDFEKFKYDDVIFNRIKDLEKIETIDYVMDNYKTWTKMKNVEDVEKFFDLGDVKNERVEMQKRILKERDEKKIDFIPTFYLNGEKHVGAFTDKEFKQMINEIKEK</sequence>
<gene>
    <name evidence="3" type="ORF">SAMN04515677_104455</name>
</gene>
<protein>
    <submittedName>
        <fullName evidence="3">Thioredoxin</fullName>
    </submittedName>
</protein>
<dbReference type="InterPro" id="IPR012336">
    <property type="entry name" value="Thioredoxin-like_fold"/>
</dbReference>
<dbReference type="AlphaFoldDB" id="A0A1G9PRM1"/>
<dbReference type="Pfam" id="PF13462">
    <property type="entry name" value="Thioredoxin_4"/>
    <property type="match status" value="1"/>
</dbReference>
<name>A0A1G9PRM1_9FIRM</name>
<keyword evidence="1" id="KW-0812">Transmembrane</keyword>
<proteinExistence type="predicted"/>
<dbReference type="Gene3D" id="3.40.30.10">
    <property type="entry name" value="Glutaredoxin"/>
    <property type="match status" value="1"/>
</dbReference>
<evidence type="ECO:0000313" key="4">
    <source>
        <dbReference type="Proteomes" id="UP000199068"/>
    </source>
</evidence>
<dbReference type="SUPFAM" id="SSF52833">
    <property type="entry name" value="Thioredoxin-like"/>
    <property type="match status" value="1"/>
</dbReference>
<keyword evidence="1" id="KW-1133">Transmembrane helix</keyword>
<dbReference type="InterPro" id="IPR036249">
    <property type="entry name" value="Thioredoxin-like_sf"/>
</dbReference>